<keyword evidence="7" id="KW-1185">Reference proteome</keyword>
<feature type="domain" description="DUF5930" evidence="5">
    <location>
        <begin position="1"/>
        <end position="319"/>
    </location>
</feature>
<feature type="domain" description="M23ase beta-sheet core" evidence="4">
    <location>
        <begin position="340"/>
        <end position="434"/>
    </location>
</feature>
<evidence type="ECO:0000313" key="6">
    <source>
        <dbReference type="EMBL" id="QIE55350.1"/>
    </source>
</evidence>
<dbReference type="InterPro" id="IPR045974">
    <property type="entry name" value="DUF5930"/>
</dbReference>
<sequence>MLQRLSEGVNRRLAFLFPERRLILRSEASTRYFRVSPLAQVCAAALVVAGLGWTGFASLKLAQTAIRASAATERLAATEAAYEARIATLTRKTIQAAEALSIARRAAHLSTARLAEEHETLTNAMANGRELAARLQSERSRLVSLAEEHDAALTLCQATENRVATLEAALAEKSREAKSRADMLAALNATLDDVVTARDDAAETTQSLTLQIDELSEEISERAARQDRLFTQLEDAAAASLGSLESVFEETGVKLDPILDAVRREHGGAGGPFLPADEVEALSEDADDAPRLAALMSNLERVNLLRIAADRMPFGRPATSVRYTSPFGVRQDPINGRRARHTGLDMAGRRGSPIHATAAGKVAYVGWRRGYGKVVEIEHAFGYETVYAHLNRTRVKVGAHVERGDRIGDMGSTGRSTGTHLHYEVRIDGTPVNPVKYIEAARNVL</sequence>
<gene>
    <name evidence="6" type="ORF">G5B40_07710</name>
</gene>
<proteinExistence type="predicted"/>
<organism evidence="6 7">
    <name type="scientific">Pikeienuella piscinae</name>
    <dbReference type="NCBI Taxonomy" id="2748098"/>
    <lineage>
        <taxon>Bacteria</taxon>
        <taxon>Pseudomonadati</taxon>
        <taxon>Pseudomonadota</taxon>
        <taxon>Alphaproteobacteria</taxon>
        <taxon>Rhodobacterales</taxon>
        <taxon>Paracoccaceae</taxon>
        <taxon>Pikeienuella</taxon>
    </lineage>
</organism>
<dbReference type="RefSeq" id="WP_165097138.1">
    <property type="nucleotide sequence ID" value="NZ_CP049056.1"/>
</dbReference>
<dbReference type="InterPro" id="IPR016047">
    <property type="entry name" value="M23ase_b-sheet_dom"/>
</dbReference>
<evidence type="ECO:0000259" key="4">
    <source>
        <dbReference type="Pfam" id="PF01551"/>
    </source>
</evidence>
<dbReference type="InterPro" id="IPR050570">
    <property type="entry name" value="Cell_wall_metabolism_enzyme"/>
</dbReference>
<keyword evidence="3" id="KW-1133">Transmembrane helix</keyword>
<dbReference type="InterPro" id="IPR011055">
    <property type="entry name" value="Dup_hybrid_motif"/>
</dbReference>
<dbReference type="FunFam" id="2.70.70.10:FF:000006">
    <property type="entry name" value="M23 family peptidase"/>
    <property type="match status" value="1"/>
</dbReference>
<dbReference type="Pfam" id="PF01551">
    <property type="entry name" value="Peptidase_M23"/>
    <property type="match status" value="1"/>
</dbReference>
<dbReference type="SUPFAM" id="SSF51261">
    <property type="entry name" value="Duplicated hybrid motif"/>
    <property type="match status" value="1"/>
</dbReference>
<reference evidence="6 7" key="1">
    <citation type="submission" date="2020-02" db="EMBL/GenBank/DDBJ databases">
        <title>complete genome sequence of Rhodobacteraceae bacterium.</title>
        <authorList>
            <person name="Park J."/>
            <person name="Kim Y.-S."/>
            <person name="Kim K.-H."/>
        </authorList>
    </citation>
    <scope>NUCLEOTIDE SEQUENCE [LARGE SCALE GENOMIC DNA]</scope>
    <source>
        <strain evidence="6 7">RR4-56</strain>
    </source>
</reference>
<dbReference type="AlphaFoldDB" id="A0A7L5BTI6"/>
<evidence type="ECO:0000313" key="7">
    <source>
        <dbReference type="Proteomes" id="UP000503336"/>
    </source>
</evidence>
<accession>A0A7L5BTI6</accession>
<name>A0A7L5BTI6_9RHOB</name>
<evidence type="ECO:0000256" key="2">
    <source>
        <dbReference type="SAM" id="Coils"/>
    </source>
</evidence>
<dbReference type="Pfam" id="PF19353">
    <property type="entry name" value="DUF5930"/>
    <property type="match status" value="1"/>
</dbReference>
<keyword evidence="3" id="KW-0812">Transmembrane</keyword>
<dbReference type="GO" id="GO:0004222">
    <property type="term" value="F:metalloendopeptidase activity"/>
    <property type="evidence" value="ECO:0007669"/>
    <property type="project" value="TreeGrafter"/>
</dbReference>
<dbReference type="CDD" id="cd12797">
    <property type="entry name" value="M23_peptidase"/>
    <property type="match status" value="1"/>
</dbReference>
<keyword evidence="1" id="KW-0732">Signal</keyword>
<protein>
    <submittedName>
        <fullName evidence="6">Peptidoglycan DD-metalloendopeptidase family protein</fullName>
    </submittedName>
</protein>
<keyword evidence="3" id="KW-0472">Membrane</keyword>
<dbReference type="KEGG" id="hdh:G5B40_07710"/>
<dbReference type="Proteomes" id="UP000503336">
    <property type="component" value="Chromosome"/>
</dbReference>
<evidence type="ECO:0000256" key="1">
    <source>
        <dbReference type="ARBA" id="ARBA00022729"/>
    </source>
</evidence>
<dbReference type="EMBL" id="CP049056">
    <property type="protein sequence ID" value="QIE55350.1"/>
    <property type="molecule type" value="Genomic_DNA"/>
</dbReference>
<evidence type="ECO:0000259" key="5">
    <source>
        <dbReference type="Pfam" id="PF19353"/>
    </source>
</evidence>
<dbReference type="PANTHER" id="PTHR21666">
    <property type="entry name" value="PEPTIDASE-RELATED"/>
    <property type="match status" value="1"/>
</dbReference>
<keyword evidence="2" id="KW-0175">Coiled coil</keyword>
<evidence type="ECO:0000256" key="3">
    <source>
        <dbReference type="SAM" id="Phobius"/>
    </source>
</evidence>
<feature type="coiled-coil region" evidence="2">
    <location>
        <begin position="156"/>
        <end position="218"/>
    </location>
</feature>
<feature type="transmembrane region" description="Helical" evidence="3">
    <location>
        <begin position="38"/>
        <end position="59"/>
    </location>
</feature>
<dbReference type="Gene3D" id="2.70.70.10">
    <property type="entry name" value="Glucose Permease (Domain IIA)"/>
    <property type="match status" value="1"/>
</dbReference>
<dbReference type="PANTHER" id="PTHR21666:SF289">
    <property type="entry name" value="L-ALA--D-GLU ENDOPEPTIDASE"/>
    <property type="match status" value="1"/>
</dbReference>